<dbReference type="EC" id="2.7.1.40" evidence="4"/>
<dbReference type="InterPro" id="IPR015813">
    <property type="entry name" value="Pyrv/PenolPyrv_kinase-like_dom"/>
</dbReference>
<keyword evidence="6" id="KW-0479">Metal-binding</keyword>
<evidence type="ECO:0000313" key="16">
    <source>
        <dbReference type="Proteomes" id="UP000019222"/>
    </source>
</evidence>
<feature type="domain" description="Pyruvate kinase barrel" evidence="14">
    <location>
        <begin position="332"/>
        <end position="574"/>
    </location>
</feature>
<keyword evidence="8 15" id="KW-0418">Kinase</keyword>
<dbReference type="AlphaFoldDB" id="W5Y3L7"/>
<comment type="similarity">
    <text evidence="3">Belongs to the pyruvate kinase family.</text>
</comment>
<dbReference type="Gene3D" id="3.20.20.60">
    <property type="entry name" value="Phosphoenolpyruvate-binding domains"/>
    <property type="match status" value="2"/>
</dbReference>
<evidence type="ECO:0000256" key="9">
    <source>
        <dbReference type="ARBA" id="ARBA00022840"/>
    </source>
</evidence>
<evidence type="ECO:0000256" key="8">
    <source>
        <dbReference type="ARBA" id="ARBA00022777"/>
    </source>
</evidence>
<evidence type="ECO:0000256" key="12">
    <source>
        <dbReference type="ARBA" id="ARBA00023317"/>
    </source>
</evidence>
<dbReference type="Pfam" id="PF00224">
    <property type="entry name" value="PK"/>
    <property type="match status" value="2"/>
</dbReference>
<feature type="domain" description="Pyruvate kinase barrel" evidence="14">
    <location>
        <begin position="143"/>
        <end position="220"/>
    </location>
</feature>
<dbReference type="GO" id="GO:0030955">
    <property type="term" value="F:potassium ion binding"/>
    <property type="evidence" value="ECO:0007669"/>
    <property type="project" value="InterPro"/>
</dbReference>
<gene>
    <name evidence="15" type="ORF">B843_12280</name>
</gene>
<name>W5Y3L7_9CORY</name>
<evidence type="ECO:0000256" key="7">
    <source>
        <dbReference type="ARBA" id="ARBA00022741"/>
    </source>
</evidence>
<evidence type="ECO:0000256" key="1">
    <source>
        <dbReference type="ARBA" id="ARBA00001958"/>
    </source>
</evidence>
<comment type="pathway">
    <text evidence="2">Carbohydrate degradation; glycolysis; pyruvate from D-glyceraldehyde 3-phosphate: step 5/5.</text>
</comment>
<dbReference type="InterPro" id="IPR001697">
    <property type="entry name" value="Pyr_Knase"/>
</dbReference>
<reference evidence="15 16" key="1">
    <citation type="submission" date="2013-02" db="EMBL/GenBank/DDBJ databases">
        <title>The complete genome sequence of Corynebacterium vitaeruminis DSM 20294.</title>
        <authorList>
            <person name="Ruckert C."/>
            <person name="Albersmeier A."/>
            <person name="Kalinowski J."/>
        </authorList>
    </citation>
    <scope>NUCLEOTIDE SEQUENCE [LARGE SCALE GENOMIC DNA]</scope>
    <source>
        <strain evidence="16">ATCC 10234</strain>
    </source>
</reference>
<keyword evidence="5 15" id="KW-0808">Transferase</keyword>
<sequence length="612" mass="66163">MSAEDNQTPGAEKELARSLAARIDELLANLDAEQAQFADAIAQVAPQHAFGARNLVDYAYLRSQDLSELQDRLSDLGATRLTTAEPDVRSRLKAARNVLGAIIGEGFVYPHAEVAGAFALADEVLEHHATTLLGPGRQEAHSRIMVTLPAEAADDLDLVRGFVASGMQLARINCAHDDETVWAKMIANVHTAAAQAGVEIKVSMDLAGPKLRTGAITPGPQVGRARVTRTEAGEITSPAKLWLYPEGTEPVVPEGLKGRPALPVGVKPDWFAELEVSSEVRFYDNRGSRRAFTVTRLSEAGALAEGKQNAYVAEGTLLEHDYLRTRATGIPHTERRLRIYPGQELILSGEVAVCDPDQPGTLRIPFSLPEIIPAIKPGEQVLFDDGRIAAVVTKVDGAEAHLKVTRAFEGGTTLAANKGINLPDSELPLPSLTPLDLQHLEFVKANADIAAISFIRDAKDVAAVIDAMGIDSETGLVLKIETIPAYENIREVLLEGMRYKNLGIMIARGDLAVELGFKRMGEVPRFISAMAEAGHVPTILATQVLETMAKSGLPSRAEITDAAYALRAECVMLNKGPHINDAIGVLAYLSRKLGRSQRKNRILLRKIRSWDK</sequence>
<evidence type="ECO:0000256" key="2">
    <source>
        <dbReference type="ARBA" id="ARBA00004997"/>
    </source>
</evidence>
<dbReference type="SUPFAM" id="SSF51621">
    <property type="entry name" value="Phosphoenolpyruvate/pyruvate domain"/>
    <property type="match status" value="1"/>
</dbReference>
<dbReference type="GO" id="GO:0005524">
    <property type="term" value="F:ATP binding"/>
    <property type="evidence" value="ECO:0007669"/>
    <property type="project" value="UniProtKB-KW"/>
</dbReference>
<dbReference type="HOGENOM" id="CLU_015439_6_1_11"/>
<evidence type="ECO:0000256" key="4">
    <source>
        <dbReference type="ARBA" id="ARBA00012142"/>
    </source>
</evidence>
<dbReference type="eggNOG" id="COG0469">
    <property type="taxonomic scope" value="Bacteria"/>
</dbReference>
<accession>W5Y3L7</accession>
<dbReference type="KEGG" id="cvt:B843_12280"/>
<evidence type="ECO:0000256" key="13">
    <source>
        <dbReference type="SAM" id="Coils"/>
    </source>
</evidence>
<dbReference type="GO" id="GO:0000287">
    <property type="term" value="F:magnesium ion binding"/>
    <property type="evidence" value="ECO:0007669"/>
    <property type="project" value="InterPro"/>
</dbReference>
<comment type="cofactor">
    <cofactor evidence="1">
        <name>K(+)</name>
        <dbReference type="ChEBI" id="CHEBI:29103"/>
    </cofactor>
</comment>
<keyword evidence="10" id="KW-0460">Magnesium</keyword>
<dbReference type="SUPFAM" id="SSF50800">
    <property type="entry name" value="PK beta-barrel domain-like"/>
    <property type="match status" value="1"/>
</dbReference>
<dbReference type="InterPro" id="IPR015806">
    <property type="entry name" value="Pyrv_Knase_insert_dom_sf"/>
</dbReference>
<dbReference type="Proteomes" id="UP000019222">
    <property type="component" value="Chromosome"/>
</dbReference>
<dbReference type="EMBL" id="CP004353">
    <property type="protein sequence ID" value="AHI23832.1"/>
    <property type="molecule type" value="Genomic_DNA"/>
</dbReference>
<dbReference type="RefSeq" id="WP_025253810.1">
    <property type="nucleotide sequence ID" value="NZ_CP004353.1"/>
</dbReference>
<dbReference type="GO" id="GO:0016301">
    <property type="term" value="F:kinase activity"/>
    <property type="evidence" value="ECO:0007669"/>
    <property type="project" value="UniProtKB-KW"/>
</dbReference>
<evidence type="ECO:0000259" key="14">
    <source>
        <dbReference type="Pfam" id="PF00224"/>
    </source>
</evidence>
<dbReference type="GO" id="GO:0004743">
    <property type="term" value="F:pyruvate kinase activity"/>
    <property type="evidence" value="ECO:0007669"/>
    <property type="project" value="UniProtKB-EC"/>
</dbReference>
<evidence type="ECO:0000256" key="6">
    <source>
        <dbReference type="ARBA" id="ARBA00022723"/>
    </source>
</evidence>
<feature type="coiled-coil region" evidence="13">
    <location>
        <begin position="16"/>
        <end position="43"/>
    </location>
</feature>
<evidence type="ECO:0000256" key="10">
    <source>
        <dbReference type="ARBA" id="ARBA00022842"/>
    </source>
</evidence>
<proteinExistence type="inferred from homology"/>
<keyword evidence="11" id="KW-0324">Glycolysis</keyword>
<keyword evidence="13" id="KW-0175">Coiled coil</keyword>
<evidence type="ECO:0000313" key="15">
    <source>
        <dbReference type="EMBL" id="AHI23832.1"/>
    </source>
</evidence>
<dbReference type="Gene3D" id="2.40.33.10">
    <property type="entry name" value="PK beta-barrel domain-like"/>
    <property type="match status" value="2"/>
</dbReference>
<dbReference type="UniPathway" id="UPA00109">
    <property type="reaction ID" value="UER00188"/>
</dbReference>
<keyword evidence="7" id="KW-0547">Nucleotide-binding</keyword>
<evidence type="ECO:0000256" key="3">
    <source>
        <dbReference type="ARBA" id="ARBA00008663"/>
    </source>
</evidence>
<dbReference type="PATRIC" id="fig|1224164.3.peg.2477"/>
<dbReference type="NCBIfam" id="NF011314">
    <property type="entry name" value="PRK14725.1"/>
    <property type="match status" value="1"/>
</dbReference>
<dbReference type="PANTHER" id="PTHR11817">
    <property type="entry name" value="PYRUVATE KINASE"/>
    <property type="match status" value="1"/>
</dbReference>
<evidence type="ECO:0000256" key="5">
    <source>
        <dbReference type="ARBA" id="ARBA00022679"/>
    </source>
</evidence>
<dbReference type="InterPro" id="IPR011037">
    <property type="entry name" value="Pyrv_Knase-like_insert_dom_sf"/>
</dbReference>
<dbReference type="InterPro" id="IPR040442">
    <property type="entry name" value="Pyrv_kinase-like_dom_sf"/>
</dbReference>
<evidence type="ECO:0000256" key="11">
    <source>
        <dbReference type="ARBA" id="ARBA00023152"/>
    </source>
</evidence>
<keyword evidence="16" id="KW-1185">Reference proteome</keyword>
<dbReference type="STRING" id="1224164.B843_12280"/>
<protein>
    <recommendedName>
        <fullName evidence="4">pyruvate kinase</fullName>
        <ecNumber evidence="4">2.7.1.40</ecNumber>
    </recommendedName>
</protein>
<keyword evidence="9" id="KW-0067">ATP-binding</keyword>
<keyword evidence="12 15" id="KW-0670">Pyruvate</keyword>
<organism evidence="15 16">
    <name type="scientific">Corynebacterium vitaeruminis DSM 20294</name>
    <dbReference type="NCBI Taxonomy" id="1224164"/>
    <lineage>
        <taxon>Bacteria</taxon>
        <taxon>Bacillati</taxon>
        <taxon>Actinomycetota</taxon>
        <taxon>Actinomycetes</taxon>
        <taxon>Mycobacteriales</taxon>
        <taxon>Corynebacteriaceae</taxon>
        <taxon>Corynebacterium</taxon>
    </lineage>
</organism>
<dbReference type="InterPro" id="IPR015793">
    <property type="entry name" value="Pyrv_Knase_brl"/>
</dbReference>